<sequence>SNYHSWSRAMTVALHSKHKLHFVNGSLHRPSDDDHDSIAGIAATL</sequence>
<dbReference type="AlphaFoldDB" id="A0A392UKZ0"/>
<feature type="domain" description="Retrotransposon Copia-like N-terminal" evidence="1">
    <location>
        <begin position="2"/>
        <end position="30"/>
    </location>
</feature>
<dbReference type="InterPro" id="IPR029472">
    <property type="entry name" value="Copia-like_N"/>
</dbReference>
<accession>A0A392UKZ0</accession>
<name>A0A392UKZ0_9FABA</name>
<evidence type="ECO:0000313" key="2">
    <source>
        <dbReference type="EMBL" id="MCI74303.1"/>
    </source>
</evidence>
<evidence type="ECO:0000313" key="3">
    <source>
        <dbReference type="Proteomes" id="UP000265520"/>
    </source>
</evidence>
<dbReference type="Proteomes" id="UP000265520">
    <property type="component" value="Unassembled WGS sequence"/>
</dbReference>
<evidence type="ECO:0000259" key="1">
    <source>
        <dbReference type="Pfam" id="PF14244"/>
    </source>
</evidence>
<protein>
    <recommendedName>
        <fullName evidence="1">Retrotransposon Copia-like N-terminal domain-containing protein</fullName>
    </recommendedName>
</protein>
<feature type="non-terminal residue" evidence="2">
    <location>
        <position position="1"/>
    </location>
</feature>
<comment type="caution">
    <text evidence="2">The sequence shown here is derived from an EMBL/GenBank/DDBJ whole genome shotgun (WGS) entry which is preliminary data.</text>
</comment>
<reference evidence="2 3" key="1">
    <citation type="journal article" date="2018" name="Front. Plant Sci.">
        <title>Red Clover (Trifolium pratense) and Zigzag Clover (T. medium) - A Picture of Genomic Similarities and Differences.</title>
        <authorList>
            <person name="Dluhosova J."/>
            <person name="Istvanek J."/>
            <person name="Nedelnik J."/>
            <person name="Repkova J."/>
        </authorList>
    </citation>
    <scope>NUCLEOTIDE SEQUENCE [LARGE SCALE GENOMIC DNA]</scope>
    <source>
        <strain evidence="3">cv. 10/8</strain>
        <tissue evidence="2">Leaf</tissue>
    </source>
</reference>
<keyword evidence="3" id="KW-1185">Reference proteome</keyword>
<proteinExistence type="predicted"/>
<organism evidence="2 3">
    <name type="scientific">Trifolium medium</name>
    <dbReference type="NCBI Taxonomy" id="97028"/>
    <lineage>
        <taxon>Eukaryota</taxon>
        <taxon>Viridiplantae</taxon>
        <taxon>Streptophyta</taxon>
        <taxon>Embryophyta</taxon>
        <taxon>Tracheophyta</taxon>
        <taxon>Spermatophyta</taxon>
        <taxon>Magnoliopsida</taxon>
        <taxon>eudicotyledons</taxon>
        <taxon>Gunneridae</taxon>
        <taxon>Pentapetalae</taxon>
        <taxon>rosids</taxon>
        <taxon>fabids</taxon>
        <taxon>Fabales</taxon>
        <taxon>Fabaceae</taxon>
        <taxon>Papilionoideae</taxon>
        <taxon>50 kb inversion clade</taxon>
        <taxon>NPAAA clade</taxon>
        <taxon>Hologalegina</taxon>
        <taxon>IRL clade</taxon>
        <taxon>Trifolieae</taxon>
        <taxon>Trifolium</taxon>
    </lineage>
</organism>
<dbReference type="Pfam" id="PF14244">
    <property type="entry name" value="Retrotran_gag_3"/>
    <property type="match status" value="1"/>
</dbReference>
<dbReference type="EMBL" id="LXQA010857822">
    <property type="protein sequence ID" value="MCI74303.1"/>
    <property type="molecule type" value="Genomic_DNA"/>
</dbReference>